<proteinExistence type="predicted"/>
<dbReference type="AlphaFoldDB" id="A0A7W2A751"/>
<reference evidence="1 2" key="1">
    <citation type="submission" date="2020-07" db="EMBL/GenBank/DDBJ databases">
        <authorList>
            <person name="Feng H."/>
        </authorList>
    </citation>
    <scope>NUCLEOTIDE SEQUENCE [LARGE SCALE GENOMIC DNA]</scope>
    <source>
        <strain evidence="2">s-10</strain>
    </source>
</reference>
<name>A0A7W2A751_9BACL</name>
<comment type="caution">
    <text evidence="1">The sequence shown here is derived from an EMBL/GenBank/DDBJ whole genome shotgun (WGS) entry which is preliminary data.</text>
</comment>
<keyword evidence="2" id="KW-1185">Reference proteome</keyword>
<protein>
    <submittedName>
        <fullName evidence="1">Uncharacterized protein</fullName>
    </submittedName>
</protein>
<gene>
    <name evidence="1" type="ORF">H1191_02530</name>
</gene>
<evidence type="ECO:0000313" key="1">
    <source>
        <dbReference type="EMBL" id="MBA4493190.1"/>
    </source>
</evidence>
<organism evidence="1 2">
    <name type="scientific">Paenactinomyces guangxiensis</name>
    <dbReference type="NCBI Taxonomy" id="1490290"/>
    <lineage>
        <taxon>Bacteria</taxon>
        <taxon>Bacillati</taxon>
        <taxon>Bacillota</taxon>
        <taxon>Bacilli</taxon>
        <taxon>Bacillales</taxon>
        <taxon>Thermoactinomycetaceae</taxon>
        <taxon>Paenactinomyces</taxon>
    </lineage>
</organism>
<dbReference type="EMBL" id="JACEIQ010000001">
    <property type="protein sequence ID" value="MBA4493190.1"/>
    <property type="molecule type" value="Genomic_DNA"/>
</dbReference>
<evidence type="ECO:0000313" key="2">
    <source>
        <dbReference type="Proteomes" id="UP000535491"/>
    </source>
</evidence>
<dbReference type="Proteomes" id="UP000535491">
    <property type="component" value="Unassembled WGS sequence"/>
</dbReference>
<accession>A0A7W2A751</accession>
<sequence length="31" mass="3638">MLEQRKSAYKYHGIALTSHRASFRQKRMSGV</sequence>